<gene>
    <name evidence="2" type="ORF">CDL15_Pgr024250</name>
</gene>
<feature type="compositionally biased region" description="Basic residues" evidence="1">
    <location>
        <begin position="829"/>
        <end position="844"/>
    </location>
</feature>
<feature type="region of interest" description="Disordered" evidence="1">
    <location>
        <begin position="136"/>
        <end position="168"/>
    </location>
</feature>
<comment type="caution">
    <text evidence="2">The sequence shown here is derived from an EMBL/GenBank/DDBJ whole genome shotgun (WGS) entry which is preliminary data.</text>
</comment>
<organism evidence="2 3">
    <name type="scientific">Punica granatum</name>
    <name type="common">Pomegranate</name>
    <dbReference type="NCBI Taxonomy" id="22663"/>
    <lineage>
        <taxon>Eukaryota</taxon>
        <taxon>Viridiplantae</taxon>
        <taxon>Streptophyta</taxon>
        <taxon>Embryophyta</taxon>
        <taxon>Tracheophyta</taxon>
        <taxon>Spermatophyta</taxon>
        <taxon>Magnoliopsida</taxon>
        <taxon>eudicotyledons</taxon>
        <taxon>Gunneridae</taxon>
        <taxon>Pentapetalae</taxon>
        <taxon>rosids</taxon>
        <taxon>malvids</taxon>
        <taxon>Myrtales</taxon>
        <taxon>Lythraceae</taxon>
        <taxon>Punica</taxon>
    </lineage>
</organism>
<feature type="region of interest" description="Disordered" evidence="1">
    <location>
        <begin position="554"/>
        <end position="580"/>
    </location>
</feature>
<feature type="compositionally biased region" description="Polar residues" evidence="1">
    <location>
        <begin position="136"/>
        <end position="155"/>
    </location>
</feature>
<evidence type="ECO:0000313" key="2">
    <source>
        <dbReference type="EMBL" id="OWM89502.1"/>
    </source>
</evidence>
<dbReference type="Proteomes" id="UP000197138">
    <property type="component" value="Unassembled WGS sequence"/>
</dbReference>
<dbReference type="PANTHER" id="PTHR33167:SF4">
    <property type="entry name" value="TRANSCRIPTION FACTOR, PUTATIVE (DUF863)-RELATED"/>
    <property type="match status" value="1"/>
</dbReference>
<dbReference type="EMBL" id="MTKT01000666">
    <property type="protein sequence ID" value="OWM89502.1"/>
    <property type="molecule type" value="Genomic_DNA"/>
</dbReference>
<feature type="region of interest" description="Disordered" evidence="1">
    <location>
        <begin position="821"/>
        <end position="890"/>
    </location>
</feature>
<protein>
    <submittedName>
        <fullName evidence="2">Uncharacterized protein</fullName>
    </submittedName>
</protein>
<name>A0A218XZ00_PUNGR</name>
<reference evidence="3" key="1">
    <citation type="journal article" date="2017" name="Plant J.">
        <title>The pomegranate (Punica granatum L.) genome and the genomics of punicalagin biosynthesis.</title>
        <authorList>
            <person name="Qin G."/>
            <person name="Xu C."/>
            <person name="Ming R."/>
            <person name="Tang H."/>
            <person name="Guyot R."/>
            <person name="Kramer E.M."/>
            <person name="Hu Y."/>
            <person name="Yi X."/>
            <person name="Qi Y."/>
            <person name="Xu X."/>
            <person name="Gao Z."/>
            <person name="Pan H."/>
            <person name="Jian J."/>
            <person name="Tian Y."/>
            <person name="Yue Z."/>
            <person name="Xu Y."/>
        </authorList>
    </citation>
    <scope>NUCLEOTIDE SEQUENCE [LARGE SCALE GENOMIC DNA]</scope>
    <source>
        <strain evidence="3">cv. Dabenzi</strain>
    </source>
</reference>
<evidence type="ECO:0000313" key="3">
    <source>
        <dbReference type="Proteomes" id="UP000197138"/>
    </source>
</evidence>
<dbReference type="Pfam" id="PF05904">
    <property type="entry name" value="DUF863"/>
    <property type="match status" value="3"/>
</dbReference>
<evidence type="ECO:0000256" key="1">
    <source>
        <dbReference type="SAM" id="MobiDB-lite"/>
    </source>
</evidence>
<dbReference type="PANTHER" id="PTHR33167">
    <property type="entry name" value="TRANSCRIPTION FACTOR, PUTATIVE (DUF863)-RELATED"/>
    <property type="match status" value="1"/>
</dbReference>
<proteinExistence type="predicted"/>
<accession>A0A218XZ00</accession>
<sequence length="890" mass="99308">MGTEVQFKSHMPGYYSMRDLNEDANSYNNWPLHYRDGPLPNGQFYNYSRPSATADTYVDYDKDAVKQKMLEHEAIFKKQVYELHRLYRIQKDLMDEIRRKELASSPLASSSFLPEDAQKWQSPGFLSNCRRPSISGSEASYSPMKSLTGNNSPQASPFPPQNGCTSKVPEWLESRPSKVRRRMIDLTLPADNYIDPEESEPFKNDPYDPARRAVTDLNQPIQIEDTNMPAHPRSRALFDGKILGKELSCKSQCGSSNGTSSNRHTESNGGGSGWVSYAINAGKYLCLIFVYIHEGEMLTFLRGSIIPILSGKERKLFALFSFLFKGFVFTSHHLSGHDNGVPEHAPQSRIHEVPMHLPAHTVNQHKVSLSTDWAKSHSHLLSPWQRPSASLTQKAVSVEVGPSLDSYSIHHTNFEPPPLGHGVFSERWHQSNGRPESRLGNKSLYDRNGFYPMASSAGPKGISCRHNEQNSIDIKRSAAMDLSRVLSDGGQKQEDHVAVLPWLRADTSRKDEATAKSAFDFKEKNLYQPPTNQLTGRSELDECSRNTKILGIPIFGEPATPKKESSSLTGKSECEAAEGGKKRRMLDINLPCDQVPEELPVVENKEPSIKISGLKCEIDLNSCADEGETSLVIAHEASERKTLVVIDLEAPACPEMEEEISTEDEKHIQSIHRKIEHVPDETIKIAAEAIVAISSAVPDLPEPSSAENLQWFASIVLQERQVRNFSSSSEGIDYFESMTLKLSEMKDEEHLPQPLVPPEILKVGGEVSAVATSAVRPQRRGRQKRDFQRDILPGLTSLSRHEVMEDMQTFGGLMRATGHAWNCGPTRRGSARNRPARPRRKRKTTSCPSPPVPSPAYTSPVNLTGWGKTRRPRRQRCPAPAGNAPVIQLT</sequence>
<dbReference type="AlphaFoldDB" id="A0A218XZ00"/>
<dbReference type="InterPro" id="IPR008581">
    <property type="entry name" value="DUF863_pln"/>
</dbReference>